<dbReference type="GO" id="GO:0016787">
    <property type="term" value="F:hydrolase activity"/>
    <property type="evidence" value="ECO:0007669"/>
    <property type="project" value="UniProtKB-KW"/>
</dbReference>
<evidence type="ECO:0000259" key="3">
    <source>
        <dbReference type="SMART" id="SM00849"/>
    </source>
</evidence>
<dbReference type="SMART" id="SM01027">
    <property type="entry name" value="Beta-Casp"/>
    <property type="match status" value="1"/>
</dbReference>
<evidence type="ECO:0000256" key="2">
    <source>
        <dbReference type="SAM" id="MobiDB-lite"/>
    </source>
</evidence>
<dbReference type="Pfam" id="PF07521">
    <property type="entry name" value="RMMBL"/>
    <property type="match status" value="1"/>
</dbReference>
<name>A0A918Z1R5_9GAMM</name>
<dbReference type="InterPro" id="IPR022712">
    <property type="entry name" value="Beta_Casp"/>
</dbReference>
<dbReference type="InterPro" id="IPR011108">
    <property type="entry name" value="RMMBL"/>
</dbReference>
<organism evidence="5 6">
    <name type="scientific">Vulcaniibacterium thermophilum</name>
    <dbReference type="NCBI Taxonomy" id="1169913"/>
    <lineage>
        <taxon>Bacteria</taxon>
        <taxon>Pseudomonadati</taxon>
        <taxon>Pseudomonadota</taxon>
        <taxon>Gammaproteobacteria</taxon>
        <taxon>Lysobacterales</taxon>
        <taxon>Lysobacteraceae</taxon>
        <taxon>Vulcaniibacterium</taxon>
    </lineage>
</organism>
<dbReference type="SUPFAM" id="SSF56281">
    <property type="entry name" value="Metallo-hydrolase/oxidoreductase"/>
    <property type="match status" value="1"/>
</dbReference>
<proteinExistence type="predicted"/>
<accession>A0A918Z1R5</accession>
<dbReference type="Pfam" id="PF10996">
    <property type="entry name" value="Beta-Casp"/>
    <property type="match status" value="1"/>
</dbReference>
<feature type="domain" description="Beta-Casp" evidence="4">
    <location>
        <begin position="251"/>
        <end position="370"/>
    </location>
</feature>
<dbReference type="InterPro" id="IPR001279">
    <property type="entry name" value="Metallo-B-lactamas"/>
</dbReference>
<evidence type="ECO:0000259" key="4">
    <source>
        <dbReference type="SMART" id="SM01027"/>
    </source>
</evidence>
<comment type="caution">
    <text evidence="5">The sequence shown here is derived from an EMBL/GenBank/DDBJ whole genome shotgun (WGS) entry which is preliminary data.</text>
</comment>
<dbReference type="EMBL" id="BNCF01000007">
    <property type="protein sequence ID" value="GHE34267.1"/>
    <property type="molecule type" value="Genomic_DNA"/>
</dbReference>
<keyword evidence="1 5" id="KW-0378">Hydrolase</keyword>
<feature type="region of interest" description="Disordered" evidence="2">
    <location>
        <begin position="456"/>
        <end position="488"/>
    </location>
</feature>
<dbReference type="GO" id="GO:0004521">
    <property type="term" value="F:RNA endonuclease activity"/>
    <property type="evidence" value="ECO:0007669"/>
    <property type="project" value="TreeGrafter"/>
</dbReference>
<reference evidence="5" key="1">
    <citation type="journal article" date="2014" name="Int. J. Syst. Evol. Microbiol.">
        <title>Complete genome sequence of Corynebacterium casei LMG S-19264T (=DSM 44701T), isolated from a smear-ripened cheese.</title>
        <authorList>
            <consortium name="US DOE Joint Genome Institute (JGI-PGF)"/>
            <person name="Walter F."/>
            <person name="Albersmeier A."/>
            <person name="Kalinowski J."/>
            <person name="Ruckert C."/>
        </authorList>
    </citation>
    <scope>NUCLEOTIDE SEQUENCE</scope>
    <source>
        <strain evidence="5">KCTC 32020</strain>
    </source>
</reference>
<dbReference type="Gene3D" id="3.40.50.10890">
    <property type="match status" value="1"/>
</dbReference>
<dbReference type="PANTHER" id="PTHR11203">
    <property type="entry name" value="CLEAVAGE AND POLYADENYLATION SPECIFICITY FACTOR FAMILY MEMBER"/>
    <property type="match status" value="1"/>
</dbReference>
<protein>
    <submittedName>
        <fullName evidence="5">MBL fold hydrolase</fullName>
    </submittedName>
</protein>
<keyword evidence="6" id="KW-1185">Reference proteome</keyword>
<dbReference type="InterPro" id="IPR036866">
    <property type="entry name" value="RibonucZ/Hydroxyglut_hydro"/>
</dbReference>
<gene>
    <name evidence="5" type="ORF">GCM10007167_15500</name>
</gene>
<dbReference type="CDD" id="cd16295">
    <property type="entry name" value="TTHA0252-CPSF-like_MBL-fold"/>
    <property type="match status" value="1"/>
</dbReference>
<reference evidence="5" key="2">
    <citation type="submission" date="2020-09" db="EMBL/GenBank/DDBJ databases">
        <authorList>
            <person name="Sun Q."/>
            <person name="Kim S."/>
        </authorList>
    </citation>
    <scope>NUCLEOTIDE SEQUENCE</scope>
    <source>
        <strain evidence="5">KCTC 32020</strain>
    </source>
</reference>
<evidence type="ECO:0000256" key="1">
    <source>
        <dbReference type="ARBA" id="ARBA00022801"/>
    </source>
</evidence>
<dbReference type="SMART" id="SM00849">
    <property type="entry name" value="Lactamase_B"/>
    <property type="match status" value="1"/>
</dbReference>
<dbReference type="OrthoDB" id="9803916at2"/>
<dbReference type="Gene3D" id="3.60.15.10">
    <property type="entry name" value="Ribonuclease Z/Hydroxyacylglutathione hydrolase-like"/>
    <property type="match status" value="1"/>
</dbReference>
<dbReference type="Proteomes" id="UP000636453">
    <property type="component" value="Unassembled WGS sequence"/>
</dbReference>
<evidence type="ECO:0000313" key="6">
    <source>
        <dbReference type="Proteomes" id="UP000636453"/>
    </source>
</evidence>
<sequence length="488" mass="53259">MTDTPTLRFLGAAGTVTGSRYLIDTGRLRVLVDCGLFQGYKQLRERNRQPFPVDPATIDAVLLTHAHLDHSGYLPALARDGFRGPVWCTSGTRELCGLLLPDSGRLLEEEAEFARRHGYSRHAQPRPLYTERDARDALGLLRDCDFDRTRELAPGIRASFRPAGHILGAAQITLEIDGVRVHFSGDLGRPDDALMRPPAPRPDCDVLVCESTYGDRAHAAVDPDRELSVAVRRVIARGGVVVVPAFAVGRAQSLLLHLARLRQRGELPAVPIFLNSPMAVDATALYHRHGGEHRLGEEECRRMYETAHFVHSVEESKALNRRSGPMIIISASGMATGGRVLHHIAAFGPDPRNAILLSGYQAGGTRGASLAAGAKTLRMFGRDVPIRAEVVQLQGYSAHADADELLAWMREGGSRPAVAYVTHGEPNASDTLRRRIQNELGWTCRVPEHLEQVRLDAQRPAASETAASPARSEGARHRTAPAARSRPA</sequence>
<evidence type="ECO:0000313" key="5">
    <source>
        <dbReference type="EMBL" id="GHE34267.1"/>
    </source>
</evidence>
<dbReference type="InterPro" id="IPR050698">
    <property type="entry name" value="MBL"/>
</dbReference>
<feature type="domain" description="Metallo-beta-lactamase" evidence="3">
    <location>
        <begin position="17"/>
        <end position="239"/>
    </location>
</feature>
<dbReference type="RefSeq" id="WP_146472223.1">
    <property type="nucleotide sequence ID" value="NZ_BNCF01000007.1"/>
</dbReference>
<dbReference type="Pfam" id="PF00753">
    <property type="entry name" value="Lactamase_B"/>
    <property type="match status" value="1"/>
</dbReference>
<dbReference type="PANTHER" id="PTHR11203:SF37">
    <property type="entry name" value="INTEGRATOR COMPLEX SUBUNIT 11"/>
    <property type="match status" value="1"/>
</dbReference>
<dbReference type="AlphaFoldDB" id="A0A918Z1R5"/>